<keyword evidence="9" id="KW-1185">Reference proteome</keyword>
<accession>A0A0S4QLM3</accession>
<feature type="binding site" evidence="4 6">
    <location>
        <position position="144"/>
    </location>
    <ligand>
        <name>substrate</name>
    </ligand>
</feature>
<keyword evidence="2 4" id="KW-0663">Pyridoxal phosphate</keyword>
<dbReference type="GO" id="GO:0009252">
    <property type="term" value="P:peptidoglycan biosynthetic process"/>
    <property type="evidence" value="ECO:0007669"/>
    <property type="project" value="TreeGrafter"/>
</dbReference>
<dbReference type="Pfam" id="PF01168">
    <property type="entry name" value="Ala_racemase_N"/>
    <property type="match status" value="1"/>
</dbReference>
<comment type="function">
    <text evidence="4">Catalyzes the interconversion of L-alanine and D-alanine. May also act on other amino acids.</text>
</comment>
<dbReference type="PRINTS" id="PR00992">
    <property type="entry name" value="ALARACEMASE"/>
</dbReference>
<feature type="active site" description="Proton acceptor; specific for L-alanine" evidence="4">
    <location>
        <position position="272"/>
    </location>
</feature>
<evidence type="ECO:0000259" key="7">
    <source>
        <dbReference type="SMART" id="SM01005"/>
    </source>
</evidence>
<dbReference type="Gene3D" id="3.20.20.10">
    <property type="entry name" value="Alanine racemase"/>
    <property type="match status" value="1"/>
</dbReference>
<dbReference type="InterPro" id="IPR011079">
    <property type="entry name" value="Ala_racemase_C"/>
</dbReference>
<feature type="modified residue" description="N6-(pyridoxal phosphate)lysine" evidence="4 5">
    <location>
        <position position="50"/>
    </location>
</feature>
<dbReference type="SMART" id="SM01005">
    <property type="entry name" value="Ala_racemase_C"/>
    <property type="match status" value="1"/>
</dbReference>
<evidence type="ECO:0000313" key="8">
    <source>
        <dbReference type="EMBL" id="CUU56419.1"/>
    </source>
</evidence>
<dbReference type="InterPro" id="IPR029066">
    <property type="entry name" value="PLP-binding_barrel"/>
</dbReference>
<dbReference type="UniPathway" id="UPA00042">
    <property type="reaction ID" value="UER00497"/>
</dbReference>
<dbReference type="GO" id="GO:0005829">
    <property type="term" value="C:cytosol"/>
    <property type="evidence" value="ECO:0007669"/>
    <property type="project" value="TreeGrafter"/>
</dbReference>
<feature type="active site" description="Proton acceptor; specific for D-alanine" evidence="4">
    <location>
        <position position="50"/>
    </location>
</feature>
<dbReference type="EC" id="5.1.1.1" evidence="4"/>
<evidence type="ECO:0000256" key="6">
    <source>
        <dbReference type="PIRSR" id="PIRSR600821-52"/>
    </source>
</evidence>
<dbReference type="Gene3D" id="2.40.37.10">
    <property type="entry name" value="Lyase, Ornithine Decarboxylase, Chain A, domain 1"/>
    <property type="match status" value="1"/>
</dbReference>
<comment type="similarity">
    <text evidence="4">Belongs to the alanine racemase family.</text>
</comment>
<evidence type="ECO:0000256" key="3">
    <source>
        <dbReference type="ARBA" id="ARBA00023235"/>
    </source>
</evidence>
<dbReference type="InterPro" id="IPR000821">
    <property type="entry name" value="Ala_racemase"/>
</dbReference>
<proteinExistence type="inferred from homology"/>
<dbReference type="GO" id="GO:0008784">
    <property type="term" value="F:alanine racemase activity"/>
    <property type="evidence" value="ECO:0007669"/>
    <property type="project" value="UniProtKB-UniRule"/>
</dbReference>
<gene>
    <name evidence="8" type="ORF">Ga0074812_107303</name>
</gene>
<dbReference type="SUPFAM" id="SSF51419">
    <property type="entry name" value="PLP-binding barrel"/>
    <property type="match status" value="1"/>
</dbReference>
<dbReference type="RefSeq" id="WP_091276913.1">
    <property type="nucleotide sequence ID" value="NZ_FAOZ01000007.1"/>
</dbReference>
<dbReference type="GO" id="GO:0030632">
    <property type="term" value="P:D-alanine biosynthetic process"/>
    <property type="evidence" value="ECO:0007669"/>
    <property type="project" value="UniProtKB-UniRule"/>
</dbReference>
<dbReference type="AlphaFoldDB" id="A0A0S4QLM3"/>
<comment type="cofactor">
    <cofactor evidence="1 4 5">
        <name>pyridoxal 5'-phosphate</name>
        <dbReference type="ChEBI" id="CHEBI:597326"/>
    </cofactor>
</comment>
<evidence type="ECO:0000256" key="1">
    <source>
        <dbReference type="ARBA" id="ARBA00001933"/>
    </source>
</evidence>
<dbReference type="Proteomes" id="UP000198802">
    <property type="component" value="Unassembled WGS sequence"/>
</dbReference>
<evidence type="ECO:0000256" key="2">
    <source>
        <dbReference type="ARBA" id="ARBA00022898"/>
    </source>
</evidence>
<dbReference type="InterPro" id="IPR009006">
    <property type="entry name" value="Ala_racemase/Decarboxylase_C"/>
</dbReference>
<feature type="binding site" evidence="4 6">
    <location>
        <position position="320"/>
    </location>
    <ligand>
        <name>substrate</name>
    </ligand>
</feature>
<name>A0A0S4QLM3_9ACTN</name>
<dbReference type="PANTHER" id="PTHR30511">
    <property type="entry name" value="ALANINE RACEMASE"/>
    <property type="match status" value="1"/>
</dbReference>
<organism evidence="8 9">
    <name type="scientific">Parafrankia irregularis</name>
    <dbReference type="NCBI Taxonomy" id="795642"/>
    <lineage>
        <taxon>Bacteria</taxon>
        <taxon>Bacillati</taxon>
        <taxon>Actinomycetota</taxon>
        <taxon>Actinomycetes</taxon>
        <taxon>Frankiales</taxon>
        <taxon>Frankiaceae</taxon>
        <taxon>Parafrankia</taxon>
    </lineage>
</organism>
<dbReference type="InterPro" id="IPR020622">
    <property type="entry name" value="Ala_racemase_pyridoxalP-BS"/>
</dbReference>
<sequence>MTPATLRRTATTGPTLILDVAAVTANVRAISAIRRQAGARGAGEVMAVVKADGYGHGLADVARAALAGGATRFGVTSVAEAYTLRDLGFTEPVLSWLNPVNADFTQATRAGVELAVPSHAHLRAVARQTPGAGVHLQLDTGMARDGTPPEQWESLCHTARCAERAGFVRVVGVMGHLACAAEPGHPANRRGRECFDWGVRVALGAGLRPRDRHLAATAATLSDPRTHHSLSRIGAGLVGIDESGRVRLRPALRLTAPLVTVRTVPAGTAVGYGHTWTSPRATRLGLVPVGYADGLPRCVAACAQVQVAGVRRRVVGRLSMDMTVIDLGPDPAACSARAGDVVTLFGPGDGGEPTAADWARWAGTLEHEIVTGLGPRLRRVVTTHTGPGPDERATR</sequence>
<comment type="catalytic activity">
    <reaction evidence="4">
        <text>L-alanine = D-alanine</text>
        <dbReference type="Rhea" id="RHEA:20249"/>
        <dbReference type="ChEBI" id="CHEBI:57416"/>
        <dbReference type="ChEBI" id="CHEBI:57972"/>
        <dbReference type="EC" id="5.1.1.1"/>
    </reaction>
</comment>
<dbReference type="SUPFAM" id="SSF50621">
    <property type="entry name" value="Alanine racemase C-terminal domain-like"/>
    <property type="match status" value="1"/>
</dbReference>
<evidence type="ECO:0000256" key="4">
    <source>
        <dbReference type="HAMAP-Rule" id="MF_01201"/>
    </source>
</evidence>
<reference evidence="9" key="1">
    <citation type="submission" date="2015-11" db="EMBL/GenBank/DDBJ databases">
        <authorList>
            <person name="Varghese N."/>
        </authorList>
    </citation>
    <scope>NUCLEOTIDE SEQUENCE [LARGE SCALE GENOMIC DNA]</scope>
    <source>
        <strain evidence="9">DSM 45899</strain>
    </source>
</reference>
<dbReference type="PANTHER" id="PTHR30511:SF0">
    <property type="entry name" value="ALANINE RACEMASE, CATABOLIC-RELATED"/>
    <property type="match status" value="1"/>
</dbReference>
<dbReference type="HAMAP" id="MF_01201">
    <property type="entry name" value="Ala_racemase"/>
    <property type="match status" value="1"/>
</dbReference>
<evidence type="ECO:0000256" key="5">
    <source>
        <dbReference type="PIRSR" id="PIRSR600821-50"/>
    </source>
</evidence>
<comment type="pathway">
    <text evidence="4">Amino-acid biosynthesis; D-alanine biosynthesis; D-alanine from L-alanine: step 1/1.</text>
</comment>
<dbReference type="InterPro" id="IPR001608">
    <property type="entry name" value="Ala_racemase_N"/>
</dbReference>
<dbReference type="NCBIfam" id="TIGR00492">
    <property type="entry name" value="alr"/>
    <property type="match status" value="1"/>
</dbReference>
<feature type="domain" description="Alanine racemase C-terminal" evidence="7">
    <location>
        <begin position="251"/>
        <end position="382"/>
    </location>
</feature>
<dbReference type="Pfam" id="PF00842">
    <property type="entry name" value="Ala_racemase_C"/>
    <property type="match status" value="1"/>
</dbReference>
<dbReference type="EMBL" id="FAOZ01000007">
    <property type="protein sequence ID" value="CUU56419.1"/>
    <property type="molecule type" value="Genomic_DNA"/>
</dbReference>
<dbReference type="CDD" id="cd00430">
    <property type="entry name" value="PLPDE_III_AR"/>
    <property type="match status" value="1"/>
</dbReference>
<protein>
    <recommendedName>
        <fullName evidence="4">Alanine racemase</fullName>
        <ecNumber evidence="4">5.1.1.1</ecNumber>
    </recommendedName>
</protein>
<dbReference type="GO" id="GO:0030170">
    <property type="term" value="F:pyridoxal phosphate binding"/>
    <property type="evidence" value="ECO:0007669"/>
    <property type="project" value="UniProtKB-UniRule"/>
</dbReference>
<dbReference type="PROSITE" id="PS00395">
    <property type="entry name" value="ALANINE_RACEMASE"/>
    <property type="match status" value="1"/>
</dbReference>
<keyword evidence="3 4" id="KW-0413">Isomerase</keyword>
<evidence type="ECO:0000313" key="9">
    <source>
        <dbReference type="Proteomes" id="UP000198802"/>
    </source>
</evidence>